<evidence type="ECO:0000313" key="7">
    <source>
        <dbReference type="Proteomes" id="UP000660611"/>
    </source>
</evidence>
<reference evidence="6" key="1">
    <citation type="submission" date="2021-01" db="EMBL/GenBank/DDBJ databases">
        <title>Whole genome shotgun sequence of Dactylosporangium siamense NBRC 106093.</title>
        <authorList>
            <person name="Komaki H."/>
            <person name="Tamura T."/>
        </authorList>
    </citation>
    <scope>NUCLEOTIDE SEQUENCE</scope>
    <source>
        <strain evidence="6">NBRC 106093</strain>
    </source>
</reference>
<protein>
    <submittedName>
        <fullName evidence="6">Transcriptional regulator</fullName>
    </submittedName>
</protein>
<feature type="region of interest" description="Disordered" evidence="4">
    <location>
        <begin position="160"/>
        <end position="181"/>
    </location>
</feature>
<dbReference type="Gene3D" id="1.10.287.160">
    <property type="entry name" value="HR1 repeat"/>
    <property type="match status" value="1"/>
</dbReference>
<dbReference type="SUPFAM" id="SSF46785">
    <property type="entry name" value="Winged helix' DNA-binding domain"/>
    <property type="match status" value="1"/>
</dbReference>
<keyword evidence="7" id="KW-1185">Reference proteome</keyword>
<dbReference type="InterPro" id="IPR036390">
    <property type="entry name" value="WH_DNA-bd_sf"/>
</dbReference>
<proteinExistence type="predicted"/>
<dbReference type="Pfam" id="PF12802">
    <property type="entry name" value="MarR_2"/>
    <property type="match status" value="1"/>
</dbReference>
<gene>
    <name evidence="6" type="ORF">Dsi01nite_037380</name>
</gene>
<keyword evidence="1" id="KW-0805">Transcription regulation</keyword>
<comment type="caution">
    <text evidence="6">The sequence shown here is derived from an EMBL/GenBank/DDBJ whole genome shotgun (WGS) entry which is preliminary data.</text>
</comment>
<sequence length="181" mass="19636">MAQRRQRDEAALRAFVEDMARLLGDWGFPRMAGRVVFTLMAADERSLSAGELADRLSASPAAISGAVRYLGHLGMVNREHVPGSRRDRYRLVDDSWYEVTVAKMTLLKTLADAAAQGAEAAGGAGTVAGSRLADMRDFYNWVQESMPTLLDQWAELKAAKAGQPPPDPIGPAVADPAVRPW</sequence>
<dbReference type="PANTHER" id="PTHR38465">
    <property type="entry name" value="HTH-TYPE TRANSCRIPTIONAL REGULATOR MJ1563-RELATED"/>
    <property type="match status" value="1"/>
</dbReference>
<keyword evidence="3" id="KW-0804">Transcription</keyword>
<dbReference type="InterPro" id="IPR052362">
    <property type="entry name" value="HTH-GbsR_regulator"/>
</dbReference>
<evidence type="ECO:0000256" key="1">
    <source>
        <dbReference type="ARBA" id="ARBA00023015"/>
    </source>
</evidence>
<feature type="domain" description="HTH marR-type" evidence="5">
    <location>
        <begin position="26"/>
        <end position="86"/>
    </location>
</feature>
<dbReference type="Proteomes" id="UP000660611">
    <property type="component" value="Unassembled WGS sequence"/>
</dbReference>
<dbReference type="InterPro" id="IPR000835">
    <property type="entry name" value="HTH_MarR-typ"/>
</dbReference>
<evidence type="ECO:0000256" key="3">
    <source>
        <dbReference type="ARBA" id="ARBA00023163"/>
    </source>
</evidence>
<dbReference type="GO" id="GO:0003700">
    <property type="term" value="F:DNA-binding transcription factor activity"/>
    <property type="evidence" value="ECO:0007669"/>
    <property type="project" value="InterPro"/>
</dbReference>
<keyword evidence="2" id="KW-0238">DNA-binding</keyword>
<dbReference type="InterPro" id="IPR036388">
    <property type="entry name" value="WH-like_DNA-bd_sf"/>
</dbReference>
<dbReference type="GO" id="GO:0003677">
    <property type="term" value="F:DNA binding"/>
    <property type="evidence" value="ECO:0007669"/>
    <property type="project" value="UniProtKB-KW"/>
</dbReference>
<organism evidence="6 7">
    <name type="scientific">Dactylosporangium siamense</name>
    <dbReference type="NCBI Taxonomy" id="685454"/>
    <lineage>
        <taxon>Bacteria</taxon>
        <taxon>Bacillati</taxon>
        <taxon>Actinomycetota</taxon>
        <taxon>Actinomycetes</taxon>
        <taxon>Micromonosporales</taxon>
        <taxon>Micromonosporaceae</taxon>
        <taxon>Dactylosporangium</taxon>
    </lineage>
</organism>
<dbReference type="Gene3D" id="1.10.10.10">
    <property type="entry name" value="Winged helix-like DNA-binding domain superfamily/Winged helix DNA-binding domain"/>
    <property type="match status" value="1"/>
</dbReference>
<evidence type="ECO:0000313" key="6">
    <source>
        <dbReference type="EMBL" id="GIG45697.1"/>
    </source>
</evidence>
<evidence type="ECO:0000256" key="4">
    <source>
        <dbReference type="SAM" id="MobiDB-lite"/>
    </source>
</evidence>
<evidence type="ECO:0000256" key="2">
    <source>
        <dbReference type="ARBA" id="ARBA00023125"/>
    </source>
</evidence>
<dbReference type="EMBL" id="BONQ01000055">
    <property type="protein sequence ID" value="GIG45697.1"/>
    <property type="molecule type" value="Genomic_DNA"/>
</dbReference>
<evidence type="ECO:0000259" key="5">
    <source>
        <dbReference type="Pfam" id="PF12802"/>
    </source>
</evidence>
<name>A0A919PK96_9ACTN</name>
<dbReference type="PANTHER" id="PTHR38465:SF2">
    <property type="entry name" value="HTH-TYPE TRANSCRIPTIONAL REGULATOR MMPR5"/>
    <property type="match status" value="1"/>
</dbReference>
<dbReference type="AlphaFoldDB" id="A0A919PK96"/>
<accession>A0A919PK96</accession>